<feature type="compositionally biased region" description="Basic residues" evidence="7">
    <location>
        <begin position="271"/>
        <end position="288"/>
    </location>
</feature>
<accession>J3NLA4</accession>
<feature type="transmembrane region" description="Helical" evidence="8">
    <location>
        <begin position="123"/>
        <end position="150"/>
    </location>
</feature>
<evidence type="ECO:0000256" key="7">
    <source>
        <dbReference type="SAM" id="MobiDB-lite"/>
    </source>
</evidence>
<keyword evidence="13" id="KW-1185">Reference proteome</keyword>
<dbReference type="VEuPathDB" id="FungiDB:GGTG_02052"/>
<dbReference type="OrthoDB" id="19261at2759"/>
<evidence type="ECO:0000256" key="9">
    <source>
        <dbReference type="SAM" id="SignalP"/>
    </source>
</evidence>
<reference evidence="13" key="1">
    <citation type="submission" date="2010-07" db="EMBL/GenBank/DDBJ databases">
        <title>The genome sequence of Gaeumannomyces graminis var. tritici strain R3-111a-1.</title>
        <authorList>
            <consortium name="The Broad Institute Genome Sequencing Platform"/>
            <person name="Ma L.-J."/>
            <person name="Dead R."/>
            <person name="Young S."/>
            <person name="Zeng Q."/>
            <person name="Koehrsen M."/>
            <person name="Alvarado L."/>
            <person name="Berlin A."/>
            <person name="Chapman S.B."/>
            <person name="Chen Z."/>
            <person name="Freedman E."/>
            <person name="Gellesch M."/>
            <person name="Goldberg J."/>
            <person name="Griggs A."/>
            <person name="Gujja S."/>
            <person name="Heilman E.R."/>
            <person name="Heiman D."/>
            <person name="Hepburn T."/>
            <person name="Howarth C."/>
            <person name="Jen D."/>
            <person name="Larson L."/>
            <person name="Mehta T."/>
            <person name="Neiman D."/>
            <person name="Pearson M."/>
            <person name="Roberts A."/>
            <person name="Saif S."/>
            <person name="Shea T."/>
            <person name="Shenoy N."/>
            <person name="Sisk P."/>
            <person name="Stolte C."/>
            <person name="Sykes S."/>
            <person name="Walk T."/>
            <person name="White J."/>
            <person name="Yandava C."/>
            <person name="Haas B."/>
            <person name="Nusbaum C."/>
            <person name="Birren B."/>
        </authorList>
    </citation>
    <scope>NUCLEOTIDE SEQUENCE [LARGE SCALE GENOMIC DNA]</scope>
    <source>
        <strain evidence="13">R3-111a-1</strain>
    </source>
</reference>
<dbReference type="EMBL" id="GL385395">
    <property type="protein sequence ID" value="EJT82078.1"/>
    <property type="molecule type" value="Genomic_DNA"/>
</dbReference>
<evidence type="ECO:0000256" key="3">
    <source>
        <dbReference type="ARBA" id="ARBA00022692"/>
    </source>
</evidence>
<evidence type="ECO:0000256" key="8">
    <source>
        <dbReference type="SAM" id="Phobius"/>
    </source>
</evidence>
<reference evidence="12" key="5">
    <citation type="submission" date="2018-04" db="UniProtKB">
        <authorList>
            <consortium name="EnsemblFungi"/>
        </authorList>
    </citation>
    <scope>IDENTIFICATION</scope>
    <source>
        <strain evidence="12">R3-111a-1</strain>
    </source>
</reference>
<dbReference type="PANTHER" id="PTHR47797:SF1">
    <property type="entry name" value="CYTOCHROME B561 DOMAIN-CONTAINING PROTEIN-RELATED"/>
    <property type="match status" value="1"/>
</dbReference>
<keyword evidence="4" id="KW-0249">Electron transport</keyword>
<evidence type="ECO:0000259" key="10">
    <source>
        <dbReference type="SMART" id="SM00665"/>
    </source>
</evidence>
<dbReference type="Proteomes" id="UP000006039">
    <property type="component" value="Unassembled WGS sequence"/>
</dbReference>
<feature type="chain" id="PRO_5015094204" description="Cytochrome b561 domain-containing protein" evidence="9">
    <location>
        <begin position="23"/>
        <end position="294"/>
    </location>
</feature>
<evidence type="ECO:0000256" key="6">
    <source>
        <dbReference type="ARBA" id="ARBA00023136"/>
    </source>
</evidence>
<comment type="subcellular location">
    <subcellularLocation>
        <location evidence="1">Membrane</location>
    </subcellularLocation>
</comment>
<dbReference type="HOGENOM" id="CLU_065428_0_0_1"/>
<name>J3NLA4_GAET3</name>
<feature type="transmembrane region" description="Helical" evidence="8">
    <location>
        <begin position="239"/>
        <end position="259"/>
    </location>
</feature>
<feature type="transmembrane region" description="Helical" evidence="8">
    <location>
        <begin position="211"/>
        <end position="233"/>
    </location>
</feature>
<evidence type="ECO:0000256" key="1">
    <source>
        <dbReference type="ARBA" id="ARBA00004370"/>
    </source>
</evidence>
<dbReference type="SMART" id="SM00665">
    <property type="entry name" value="B561"/>
    <property type="match status" value="1"/>
</dbReference>
<dbReference type="EnsemblFungi" id="EJT82078">
    <property type="protein sequence ID" value="EJT82078"/>
    <property type="gene ID" value="GGTG_02052"/>
</dbReference>
<keyword evidence="5 8" id="KW-1133">Transmembrane helix</keyword>
<proteinExistence type="predicted"/>
<evidence type="ECO:0000313" key="11">
    <source>
        <dbReference type="EMBL" id="EJT82078.1"/>
    </source>
</evidence>
<dbReference type="STRING" id="644352.J3NLA4"/>
<organism evidence="11">
    <name type="scientific">Gaeumannomyces tritici (strain R3-111a-1)</name>
    <name type="common">Wheat and barley take-all root rot fungus</name>
    <name type="synonym">Gaeumannomyces graminis var. tritici</name>
    <dbReference type="NCBI Taxonomy" id="644352"/>
    <lineage>
        <taxon>Eukaryota</taxon>
        <taxon>Fungi</taxon>
        <taxon>Dikarya</taxon>
        <taxon>Ascomycota</taxon>
        <taxon>Pezizomycotina</taxon>
        <taxon>Sordariomycetes</taxon>
        <taxon>Sordariomycetidae</taxon>
        <taxon>Magnaporthales</taxon>
        <taxon>Magnaporthaceae</taxon>
        <taxon>Gaeumannomyces</taxon>
    </lineage>
</organism>
<reference evidence="11" key="2">
    <citation type="submission" date="2010-07" db="EMBL/GenBank/DDBJ databases">
        <authorList>
            <consortium name="The Broad Institute Genome Sequencing Platform"/>
            <consortium name="Broad Institute Genome Sequencing Center for Infectious Disease"/>
            <person name="Ma L.-J."/>
            <person name="Dead R."/>
            <person name="Young S."/>
            <person name="Zeng Q."/>
            <person name="Koehrsen M."/>
            <person name="Alvarado L."/>
            <person name="Berlin A."/>
            <person name="Chapman S.B."/>
            <person name="Chen Z."/>
            <person name="Freedman E."/>
            <person name="Gellesch M."/>
            <person name="Goldberg J."/>
            <person name="Griggs A."/>
            <person name="Gujja S."/>
            <person name="Heilman E.R."/>
            <person name="Heiman D."/>
            <person name="Hepburn T."/>
            <person name="Howarth C."/>
            <person name="Jen D."/>
            <person name="Larson L."/>
            <person name="Mehta T."/>
            <person name="Neiman D."/>
            <person name="Pearson M."/>
            <person name="Roberts A."/>
            <person name="Saif S."/>
            <person name="Shea T."/>
            <person name="Shenoy N."/>
            <person name="Sisk P."/>
            <person name="Stolte C."/>
            <person name="Sykes S."/>
            <person name="Walk T."/>
            <person name="White J."/>
            <person name="Yandava C."/>
            <person name="Haas B."/>
            <person name="Nusbaum C."/>
            <person name="Birren B."/>
        </authorList>
    </citation>
    <scope>NUCLEOTIDE SEQUENCE</scope>
    <source>
        <strain evidence="11">R3-111a-1</strain>
    </source>
</reference>
<dbReference type="CDD" id="cd08760">
    <property type="entry name" value="Cyt_b561_FRRS1_like"/>
    <property type="match status" value="1"/>
</dbReference>
<evidence type="ECO:0000256" key="4">
    <source>
        <dbReference type="ARBA" id="ARBA00022982"/>
    </source>
</evidence>
<dbReference type="Gene3D" id="1.20.120.1770">
    <property type="match status" value="1"/>
</dbReference>
<evidence type="ECO:0000313" key="13">
    <source>
        <dbReference type="Proteomes" id="UP000006039"/>
    </source>
</evidence>
<feature type="transmembrane region" description="Helical" evidence="8">
    <location>
        <begin position="170"/>
        <end position="191"/>
    </location>
</feature>
<dbReference type="RefSeq" id="XP_009218087.1">
    <property type="nucleotide sequence ID" value="XM_009219823.1"/>
</dbReference>
<keyword evidence="6 8" id="KW-0472">Membrane</keyword>
<dbReference type="InterPro" id="IPR006593">
    <property type="entry name" value="Cyt_b561/ferric_Rdtase_TM"/>
</dbReference>
<keyword evidence="3 8" id="KW-0812">Transmembrane</keyword>
<dbReference type="AlphaFoldDB" id="J3NLA4"/>
<reference evidence="12" key="4">
    <citation type="journal article" date="2015" name="G3 (Bethesda)">
        <title>Genome sequences of three phytopathogenic species of the Magnaporthaceae family of fungi.</title>
        <authorList>
            <person name="Okagaki L.H."/>
            <person name="Nunes C.C."/>
            <person name="Sailsbery J."/>
            <person name="Clay B."/>
            <person name="Brown D."/>
            <person name="John T."/>
            <person name="Oh Y."/>
            <person name="Young N."/>
            <person name="Fitzgerald M."/>
            <person name="Haas B.J."/>
            <person name="Zeng Q."/>
            <person name="Young S."/>
            <person name="Adiconis X."/>
            <person name="Fan L."/>
            <person name="Levin J.Z."/>
            <person name="Mitchell T.K."/>
            <person name="Okubara P.A."/>
            <person name="Farman M.L."/>
            <person name="Kohn L.M."/>
            <person name="Birren B."/>
            <person name="Ma L.-J."/>
            <person name="Dean R.A."/>
        </authorList>
    </citation>
    <scope>NUCLEOTIDE SEQUENCE</scope>
    <source>
        <strain evidence="12">R3-111a-1</strain>
    </source>
</reference>
<gene>
    <name evidence="12" type="primary">20342510</name>
    <name evidence="11" type="ORF">GGTG_02052</name>
</gene>
<evidence type="ECO:0000313" key="12">
    <source>
        <dbReference type="EnsemblFungi" id="EJT82078"/>
    </source>
</evidence>
<protein>
    <recommendedName>
        <fullName evidence="10">Cytochrome b561 domain-containing protein</fullName>
    </recommendedName>
</protein>
<dbReference type="PANTHER" id="PTHR47797">
    <property type="entry name" value="DEHYDROGENASE, PUTATIVE (AFU_ORTHOLOGUE AFUA_8G05805)-RELATED"/>
    <property type="match status" value="1"/>
</dbReference>
<dbReference type="GO" id="GO:0016020">
    <property type="term" value="C:membrane"/>
    <property type="evidence" value="ECO:0007669"/>
    <property type="project" value="UniProtKB-SubCell"/>
</dbReference>
<sequence>MTSRTKILQATAWLSLSAPAIAAPQWWNNPNNGGNGGFGNGGFGGGNGNGNGNGNGAGFGNPNAGFGTDGNGFPNGFDNGNFLGFDLSRTMYYRSVHGILAALAFVLLFPLGSILMRIVPGRLALFVHAGTQVIALIIYVAAAALGIHLVQTVRLPFGNGTLLNEPSVNFHPIIGLVVLVMVVAQPVLGYLHHAAYKRLGRRQAWSHLHLWNGRVAITLGIVNGGLGLMISRAPARLTTAYTVVSAVMWVLWFCAAVLGECRRAMAARKESRQRRREARRRERAHKTSVRSASS</sequence>
<keyword evidence="2" id="KW-0813">Transport</keyword>
<evidence type="ECO:0000256" key="2">
    <source>
        <dbReference type="ARBA" id="ARBA00022448"/>
    </source>
</evidence>
<feature type="region of interest" description="Disordered" evidence="7">
    <location>
        <begin position="269"/>
        <end position="294"/>
    </location>
</feature>
<feature type="signal peptide" evidence="9">
    <location>
        <begin position="1"/>
        <end position="22"/>
    </location>
</feature>
<feature type="transmembrane region" description="Helical" evidence="8">
    <location>
        <begin position="91"/>
        <end position="111"/>
    </location>
</feature>
<feature type="domain" description="Cytochrome b561" evidence="10">
    <location>
        <begin position="96"/>
        <end position="228"/>
    </location>
</feature>
<keyword evidence="9" id="KW-0732">Signal</keyword>
<dbReference type="eggNOG" id="ENOG502SPC9">
    <property type="taxonomic scope" value="Eukaryota"/>
</dbReference>
<evidence type="ECO:0000256" key="5">
    <source>
        <dbReference type="ARBA" id="ARBA00022989"/>
    </source>
</evidence>
<dbReference type="GeneID" id="20342510"/>
<reference evidence="11" key="3">
    <citation type="submission" date="2010-09" db="EMBL/GenBank/DDBJ databases">
        <title>Annotation of Gaeumannomyces graminis var. tritici R3-111a-1.</title>
        <authorList>
            <consortium name="The Broad Institute Genome Sequencing Platform"/>
            <person name="Ma L.-J."/>
            <person name="Dead R."/>
            <person name="Young S.K."/>
            <person name="Zeng Q."/>
            <person name="Gargeya S."/>
            <person name="Fitzgerald M."/>
            <person name="Haas B."/>
            <person name="Abouelleil A."/>
            <person name="Alvarado L."/>
            <person name="Arachchi H.M."/>
            <person name="Berlin A."/>
            <person name="Brown A."/>
            <person name="Chapman S.B."/>
            <person name="Chen Z."/>
            <person name="Dunbar C."/>
            <person name="Freedman E."/>
            <person name="Gearin G."/>
            <person name="Gellesch M."/>
            <person name="Goldberg J."/>
            <person name="Griggs A."/>
            <person name="Gujja S."/>
            <person name="Heiman D."/>
            <person name="Howarth C."/>
            <person name="Larson L."/>
            <person name="Lui A."/>
            <person name="MacDonald P.J.P."/>
            <person name="Mehta T."/>
            <person name="Montmayeur A."/>
            <person name="Murphy C."/>
            <person name="Neiman D."/>
            <person name="Pearson M."/>
            <person name="Priest M."/>
            <person name="Roberts A."/>
            <person name="Saif S."/>
            <person name="Shea T."/>
            <person name="Shenoy N."/>
            <person name="Sisk P."/>
            <person name="Stolte C."/>
            <person name="Sykes S."/>
            <person name="Yandava C."/>
            <person name="Wortman J."/>
            <person name="Nusbaum C."/>
            <person name="Birren B."/>
        </authorList>
    </citation>
    <scope>NUCLEOTIDE SEQUENCE</scope>
    <source>
        <strain evidence="11">R3-111a-1</strain>
    </source>
</reference>